<comment type="caution">
    <text evidence="6">The sequence shown here is derived from an EMBL/GenBank/DDBJ whole genome shotgun (WGS) entry which is preliminary data.</text>
</comment>
<gene>
    <name evidence="6" type="ORF">M2272_004836</name>
</gene>
<dbReference type="InterPro" id="IPR022694">
    <property type="entry name" value="3-OHacyl-CoA_DH"/>
</dbReference>
<comment type="similarity">
    <text evidence="2">Belongs to the 3-hydroxyacyl-CoA dehydrogenase family.</text>
</comment>
<sequence>MREIPERVGVVGGGRMGAGIAHAFLAAGCSVVVREADERGAQAAAARIERSIRTAIERGTVTEGWEAVTGRLRVVTEFDAMADRDLVVEAVPENIELKADVLTAVEKFVSPTCVLASNTSSLPIDTLAGALGDPGRFLGLHFFNPVPTSELVEIVVGSRTGAALSADAVRWVVGLGKQAISVRDSPGFATSRLGVAIALEAMRMLEDGVASAADIDTAMKLGYKHPVGPLALTDIVGLDVRLDIAEHLSSVLGTRFEPPGILRDLVAKGHTGRKSGRGFFDYET</sequence>
<dbReference type="RefSeq" id="WP_280834765.1">
    <property type="nucleotide sequence ID" value="NZ_JARXVE010000009.1"/>
</dbReference>
<evidence type="ECO:0000259" key="4">
    <source>
        <dbReference type="Pfam" id="PF00725"/>
    </source>
</evidence>
<dbReference type="PIRSF" id="PIRSF000105">
    <property type="entry name" value="HCDH"/>
    <property type="match status" value="1"/>
</dbReference>
<proteinExistence type="inferred from homology"/>
<evidence type="ECO:0000313" key="6">
    <source>
        <dbReference type="EMBL" id="MDH6198177.1"/>
    </source>
</evidence>
<dbReference type="Pfam" id="PF00725">
    <property type="entry name" value="3HCDH"/>
    <property type="match status" value="1"/>
</dbReference>
<dbReference type="EMBL" id="JARXVE010000009">
    <property type="protein sequence ID" value="MDH6198177.1"/>
    <property type="molecule type" value="Genomic_DNA"/>
</dbReference>
<dbReference type="Proteomes" id="UP001160130">
    <property type="component" value="Unassembled WGS sequence"/>
</dbReference>
<dbReference type="PANTHER" id="PTHR48075:SF5">
    <property type="entry name" value="3-HYDROXYBUTYRYL-COA DEHYDROGENASE"/>
    <property type="match status" value="1"/>
</dbReference>
<dbReference type="SUPFAM" id="SSF48179">
    <property type="entry name" value="6-phosphogluconate dehydrogenase C-terminal domain-like"/>
    <property type="match status" value="1"/>
</dbReference>
<organism evidence="6 7">
    <name type="scientific">Mycolicibacterium frederiksbergense</name>
    <dbReference type="NCBI Taxonomy" id="117567"/>
    <lineage>
        <taxon>Bacteria</taxon>
        <taxon>Bacillati</taxon>
        <taxon>Actinomycetota</taxon>
        <taxon>Actinomycetes</taxon>
        <taxon>Mycobacteriales</taxon>
        <taxon>Mycobacteriaceae</taxon>
        <taxon>Mycolicibacterium</taxon>
    </lineage>
</organism>
<name>A0ABT6L5F0_9MYCO</name>
<dbReference type="InterPro" id="IPR036291">
    <property type="entry name" value="NAD(P)-bd_dom_sf"/>
</dbReference>
<keyword evidence="3 6" id="KW-0560">Oxidoreductase</keyword>
<dbReference type="Gene3D" id="1.10.1040.10">
    <property type="entry name" value="N-(1-d-carboxylethyl)-l-norvaline Dehydrogenase, domain 2"/>
    <property type="match status" value="1"/>
</dbReference>
<keyword evidence="7" id="KW-1185">Reference proteome</keyword>
<evidence type="ECO:0000313" key="7">
    <source>
        <dbReference type="Proteomes" id="UP001160130"/>
    </source>
</evidence>
<reference evidence="6 7" key="1">
    <citation type="submission" date="2023-04" db="EMBL/GenBank/DDBJ databases">
        <title>Forest soil microbial communities from Buena Vista Peninsula, Colon Province, Panama.</title>
        <authorList>
            <person name="Bouskill N."/>
        </authorList>
    </citation>
    <scope>NUCLEOTIDE SEQUENCE [LARGE SCALE GENOMIC DNA]</scope>
    <source>
        <strain evidence="6 7">AC80</strain>
    </source>
</reference>
<dbReference type="PANTHER" id="PTHR48075">
    <property type="entry name" value="3-HYDROXYACYL-COA DEHYDROGENASE FAMILY PROTEIN"/>
    <property type="match status" value="1"/>
</dbReference>
<feature type="domain" description="3-hydroxyacyl-CoA dehydrogenase C-terminal" evidence="4">
    <location>
        <begin position="187"/>
        <end position="282"/>
    </location>
</feature>
<protein>
    <submittedName>
        <fullName evidence="6">3-hydroxybutyryl-CoA dehydrogenase</fullName>
        <ecNumber evidence="6">1.1.1.157</ecNumber>
    </submittedName>
</protein>
<dbReference type="PROSITE" id="PS51257">
    <property type="entry name" value="PROKAR_LIPOPROTEIN"/>
    <property type="match status" value="1"/>
</dbReference>
<comment type="pathway">
    <text evidence="1">Lipid metabolism; butanoate metabolism.</text>
</comment>
<evidence type="ECO:0000259" key="5">
    <source>
        <dbReference type="Pfam" id="PF02737"/>
    </source>
</evidence>
<dbReference type="Pfam" id="PF02737">
    <property type="entry name" value="3HCDH_N"/>
    <property type="match status" value="1"/>
</dbReference>
<dbReference type="InterPro" id="IPR006108">
    <property type="entry name" value="3HC_DH_C"/>
</dbReference>
<evidence type="ECO:0000256" key="2">
    <source>
        <dbReference type="ARBA" id="ARBA00009463"/>
    </source>
</evidence>
<dbReference type="EC" id="1.1.1.157" evidence="6"/>
<dbReference type="GO" id="GO:0008691">
    <property type="term" value="F:3-hydroxybutyryl-CoA dehydrogenase activity"/>
    <property type="evidence" value="ECO:0007669"/>
    <property type="project" value="UniProtKB-EC"/>
</dbReference>
<dbReference type="InterPro" id="IPR008927">
    <property type="entry name" value="6-PGluconate_DH-like_C_sf"/>
</dbReference>
<evidence type="ECO:0000256" key="1">
    <source>
        <dbReference type="ARBA" id="ARBA00005086"/>
    </source>
</evidence>
<evidence type="ECO:0000256" key="3">
    <source>
        <dbReference type="ARBA" id="ARBA00023002"/>
    </source>
</evidence>
<dbReference type="InterPro" id="IPR013328">
    <property type="entry name" value="6PGD_dom2"/>
</dbReference>
<dbReference type="Gene3D" id="3.40.50.720">
    <property type="entry name" value="NAD(P)-binding Rossmann-like Domain"/>
    <property type="match status" value="1"/>
</dbReference>
<feature type="domain" description="3-hydroxyacyl-CoA dehydrogenase NAD binding" evidence="5">
    <location>
        <begin position="8"/>
        <end position="184"/>
    </location>
</feature>
<dbReference type="SUPFAM" id="SSF51735">
    <property type="entry name" value="NAD(P)-binding Rossmann-fold domains"/>
    <property type="match status" value="1"/>
</dbReference>
<accession>A0ABT6L5F0</accession>
<dbReference type="InterPro" id="IPR006176">
    <property type="entry name" value="3-OHacyl-CoA_DH_NAD-bd"/>
</dbReference>